<dbReference type="AlphaFoldDB" id="A0A3B6TQF3"/>
<keyword evidence="2" id="KW-1185">Reference proteome</keyword>
<reference evidence="1" key="2">
    <citation type="submission" date="2018-10" db="UniProtKB">
        <authorList>
            <consortium name="EnsemblPlants"/>
        </authorList>
    </citation>
    <scope>IDENTIFICATION</scope>
</reference>
<evidence type="ECO:0000313" key="2">
    <source>
        <dbReference type="Proteomes" id="UP000019116"/>
    </source>
</evidence>
<dbReference type="Gramene" id="TraesRN7D0101063100.1">
    <property type="protein sequence ID" value="TraesRN7D0101063100.1"/>
    <property type="gene ID" value="TraesRN7D0101063100"/>
</dbReference>
<dbReference type="Gramene" id="TraesJAG7D03G04436030.1">
    <property type="protein sequence ID" value="TraesJAG7D03G04436030.1.CDS1"/>
    <property type="gene ID" value="TraesJAG7D03G04436030"/>
</dbReference>
<dbReference type="Gramene" id="TraesSYM7D03G04507180.1">
    <property type="protein sequence ID" value="TraesSYM7D03G04507180.1.CDS1"/>
    <property type="gene ID" value="TraesSYM7D03G04507180"/>
</dbReference>
<evidence type="ECO:0000313" key="1">
    <source>
        <dbReference type="EnsemblPlants" id="TraesCS7D02G437800.1.cds1"/>
    </source>
</evidence>
<dbReference type="Gramene" id="TraesWEE_scaffold_043903_01G000100.1">
    <property type="protein sequence ID" value="TraesWEE_scaffold_043903_01G000100.1"/>
    <property type="gene ID" value="TraesWEE_scaffold_043903_01G000100"/>
</dbReference>
<dbReference type="Gramene" id="TraesLAC7D03G04399000.1">
    <property type="protein sequence ID" value="TraesLAC7D03G04399000.1.CDS1"/>
    <property type="gene ID" value="TraesLAC7D03G04399000"/>
</dbReference>
<accession>A0A3B6TQF3</accession>
<dbReference type="Gramene" id="TraesLDM7D03G04459600.1">
    <property type="protein sequence ID" value="TraesLDM7D03G04459600.1.CDS1"/>
    <property type="gene ID" value="TraesLDM7D03G04459600"/>
</dbReference>
<name>A0A3B6TQF3_WHEAT</name>
<dbReference type="Gramene" id="TraesMAC7D03G04445280.1">
    <property type="protein sequence ID" value="TraesMAC7D03G04445280.1.CDS1"/>
    <property type="gene ID" value="TraesMAC7D03G04445280"/>
</dbReference>
<dbReference type="Gramene" id="TraesJUL7D03G04497370.1">
    <property type="protein sequence ID" value="TraesJUL7D03G04497370.1.CDS1"/>
    <property type="gene ID" value="TraesJUL7D03G04497370"/>
</dbReference>
<dbReference type="Gramene" id="TraesSTA7D03G04447250.1">
    <property type="protein sequence ID" value="TraesSTA7D03G04447250.1.CDS1"/>
    <property type="gene ID" value="TraesSTA7D03G04447250"/>
</dbReference>
<proteinExistence type="predicted"/>
<dbReference type="Gramene" id="TraesCS7D02G437800.1">
    <property type="protein sequence ID" value="TraesCS7D02G437800.1.cds1"/>
    <property type="gene ID" value="TraesCS7D02G437800"/>
</dbReference>
<dbReference type="Gramene" id="TraesCS7D03G1037300.1">
    <property type="protein sequence ID" value="TraesCS7D03G1037300.1.CDS1"/>
    <property type="gene ID" value="TraesCS7D03G1037300"/>
</dbReference>
<sequence length="117" mass="14095">MGNKMPQVLSYYHTERVLVRARMEDGGCLAEFDDARRWCEKRELKGAGSDMRRCMDRTARLRKCMQCNEAHFRTCIRDMEKGLDHDDNALAIGWWYITPPPKDQRWKWRWWTGMIRP</sequence>
<dbReference type="Proteomes" id="UP000019116">
    <property type="component" value="Chromosome 7D"/>
</dbReference>
<organism evidence="1">
    <name type="scientific">Triticum aestivum</name>
    <name type="common">Wheat</name>
    <dbReference type="NCBI Taxonomy" id="4565"/>
    <lineage>
        <taxon>Eukaryota</taxon>
        <taxon>Viridiplantae</taxon>
        <taxon>Streptophyta</taxon>
        <taxon>Embryophyta</taxon>
        <taxon>Tracheophyta</taxon>
        <taxon>Spermatophyta</taxon>
        <taxon>Magnoliopsida</taxon>
        <taxon>Liliopsida</taxon>
        <taxon>Poales</taxon>
        <taxon>Poaceae</taxon>
        <taxon>BOP clade</taxon>
        <taxon>Pooideae</taxon>
        <taxon>Triticodae</taxon>
        <taxon>Triticeae</taxon>
        <taxon>Triticinae</taxon>
        <taxon>Triticum</taxon>
    </lineage>
</organism>
<protein>
    <submittedName>
        <fullName evidence="1">Uncharacterized protein</fullName>
    </submittedName>
</protein>
<dbReference type="Gramene" id="TraesCAD_scaffold_025748_01G000100.1">
    <property type="protein sequence ID" value="TraesCAD_scaffold_025748_01G000100.1"/>
    <property type="gene ID" value="TraesCAD_scaffold_025748_01G000100"/>
</dbReference>
<reference evidence="1" key="1">
    <citation type="submission" date="2018-08" db="EMBL/GenBank/DDBJ databases">
        <authorList>
            <person name="Rossello M."/>
        </authorList>
    </citation>
    <scope>NUCLEOTIDE SEQUENCE [LARGE SCALE GENOMIC DNA]</scope>
    <source>
        <strain evidence="1">cv. Chinese Spring</strain>
    </source>
</reference>
<dbReference type="EnsemblPlants" id="TraesCS7D02G437800.1">
    <property type="protein sequence ID" value="TraesCS7D02G437800.1.cds1"/>
    <property type="gene ID" value="TraesCS7D02G437800"/>
</dbReference>
<dbReference type="Gramene" id="TraesNOR7D03G04501940.1">
    <property type="protein sequence ID" value="TraesNOR7D03G04501940.1.CDS1"/>
    <property type="gene ID" value="TraesNOR7D03G04501940"/>
</dbReference>